<dbReference type="GO" id="GO:0016592">
    <property type="term" value="C:mediator complex"/>
    <property type="evidence" value="ECO:0007669"/>
    <property type="project" value="UniProtKB-UniRule"/>
</dbReference>
<evidence type="ECO:0000256" key="8">
    <source>
        <dbReference type="SAM" id="MobiDB-lite"/>
    </source>
</evidence>
<dbReference type="InterPro" id="IPR013947">
    <property type="entry name" value="Mediator_Med14"/>
</dbReference>
<dbReference type="PANTHER" id="PTHR12809">
    <property type="entry name" value="MEDIATOR COMPLEX SUBUNIT"/>
    <property type="match status" value="1"/>
</dbReference>
<comment type="caution">
    <text evidence="10">The sequence shown here is derived from an EMBL/GenBank/DDBJ whole genome shotgun (WGS) entry which is preliminary data.</text>
</comment>
<dbReference type="Proteomes" id="UP000797356">
    <property type="component" value="Chromosome 8"/>
</dbReference>
<dbReference type="PANTHER" id="PTHR12809:SF2">
    <property type="entry name" value="MEDIATOR OF RNA POLYMERASE II TRANSCRIPTION SUBUNIT 14"/>
    <property type="match status" value="1"/>
</dbReference>
<comment type="similarity">
    <text evidence="2 7">Belongs to the Mediator complex subunit 14 family.</text>
</comment>
<protein>
    <recommendedName>
        <fullName evidence="7">Mediator of RNA polymerase II transcription subunit 14</fullName>
    </recommendedName>
    <alternativeName>
        <fullName evidence="7">Mediator complex subunit 14</fullName>
    </alternativeName>
</protein>
<feature type="compositionally biased region" description="Low complexity" evidence="8">
    <location>
        <begin position="753"/>
        <end position="764"/>
    </location>
</feature>
<keyword evidence="4 7" id="KW-0010">Activator</keyword>
<keyword evidence="3 7" id="KW-0805">Transcription regulation</keyword>
<organism evidence="10 11">
    <name type="scientific">Cocos nucifera</name>
    <name type="common">Coconut palm</name>
    <dbReference type="NCBI Taxonomy" id="13894"/>
    <lineage>
        <taxon>Eukaryota</taxon>
        <taxon>Viridiplantae</taxon>
        <taxon>Streptophyta</taxon>
        <taxon>Embryophyta</taxon>
        <taxon>Tracheophyta</taxon>
        <taxon>Spermatophyta</taxon>
        <taxon>Magnoliopsida</taxon>
        <taxon>Liliopsida</taxon>
        <taxon>Arecaceae</taxon>
        <taxon>Arecoideae</taxon>
        <taxon>Cocoseae</taxon>
        <taxon>Attaleinae</taxon>
        <taxon>Cocos</taxon>
    </lineage>
</organism>
<feature type="region of interest" description="Disordered" evidence="8">
    <location>
        <begin position="808"/>
        <end position="854"/>
    </location>
</feature>
<reference evidence="10" key="1">
    <citation type="journal article" date="2017" name="Gigascience">
        <title>The genome draft of coconut (Cocos nucifera).</title>
        <authorList>
            <person name="Xiao Y."/>
            <person name="Xu P."/>
            <person name="Fan H."/>
            <person name="Baudouin L."/>
            <person name="Xia W."/>
            <person name="Bocs S."/>
            <person name="Xu J."/>
            <person name="Li Q."/>
            <person name="Guo A."/>
            <person name="Zhou L."/>
            <person name="Li J."/>
            <person name="Wu Y."/>
            <person name="Ma Z."/>
            <person name="Armero A."/>
            <person name="Issali A.E."/>
            <person name="Liu N."/>
            <person name="Peng M."/>
            <person name="Yang Y."/>
        </authorList>
    </citation>
    <scope>NUCLEOTIDE SEQUENCE</scope>
    <source>
        <tissue evidence="10">Spear leaf of Hainan Tall coconut</tissue>
    </source>
</reference>
<keyword evidence="11" id="KW-1185">Reference proteome</keyword>
<evidence type="ECO:0000259" key="9">
    <source>
        <dbReference type="Pfam" id="PF08638"/>
    </source>
</evidence>
<feature type="compositionally biased region" description="Polar residues" evidence="8">
    <location>
        <begin position="765"/>
        <end position="782"/>
    </location>
</feature>
<accession>A0A8K0IHC9</accession>
<dbReference type="EMBL" id="CM017879">
    <property type="protein sequence ID" value="KAG1358715.1"/>
    <property type="molecule type" value="Genomic_DNA"/>
</dbReference>
<keyword evidence="5 7" id="KW-0804">Transcription</keyword>
<evidence type="ECO:0000256" key="1">
    <source>
        <dbReference type="ARBA" id="ARBA00004123"/>
    </source>
</evidence>
<keyword evidence="6 7" id="KW-0539">Nucleus</keyword>
<proteinExistence type="inferred from homology"/>
<dbReference type="InterPro" id="IPR055122">
    <property type="entry name" value="Med14_N"/>
</dbReference>
<evidence type="ECO:0000256" key="4">
    <source>
        <dbReference type="ARBA" id="ARBA00023159"/>
    </source>
</evidence>
<evidence type="ECO:0000256" key="2">
    <source>
        <dbReference type="ARBA" id="ARBA00007813"/>
    </source>
</evidence>
<comment type="subcellular location">
    <subcellularLocation>
        <location evidence="1 7">Nucleus</location>
    </subcellularLocation>
</comment>
<evidence type="ECO:0000313" key="11">
    <source>
        <dbReference type="Proteomes" id="UP000797356"/>
    </source>
</evidence>
<feature type="domain" description="Mediator complex subunit MED14 N-terminal" evidence="9">
    <location>
        <begin position="9"/>
        <end position="199"/>
    </location>
</feature>
<evidence type="ECO:0000313" key="10">
    <source>
        <dbReference type="EMBL" id="KAG1358715.1"/>
    </source>
</evidence>
<evidence type="ECO:0000256" key="6">
    <source>
        <dbReference type="ARBA" id="ARBA00023242"/>
    </source>
</evidence>
<name>A0A8K0IHC9_COCNU</name>
<dbReference type="OrthoDB" id="205099at2759"/>
<dbReference type="GO" id="GO:0003712">
    <property type="term" value="F:transcription coregulator activity"/>
    <property type="evidence" value="ECO:0007669"/>
    <property type="project" value="UniProtKB-UniRule"/>
</dbReference>
<evidence type="ECO:0000256" key="5">
    <source>
        <dbReference type="ARBA" id="ARBA00023163"/>
    </source>
</evidence>
<gene>
    <name evidence="10" type="ORF">COCNU_08G001610</name>
</gene>
<sequence>MAAELGQQTVEFSALVRRAAEESYLSLKELVERSKAREERSDSEKKIDLLKFIVKTRQRMLRLHVLTKWCRQVPLVHYCQQLAATLSSHDTCFTQTADSLFYIHEGLQHARAPIFDIPSAVEVLLSGGYQRLPKCIEDLGTQNTLSKDEQKPALKKLDTLLRSKLLEVSLPKEISDVTVSDGTAVLRVDGEFKIFLTVGYRGHLSFWRILHLELLVGEKNGPIKLEEARRYALGDDLERRMAANENPFIVLYTVLHELCVALVMDTVLRQVQVLRQGRWKDAIRFELISDGSVGQGGNASVVAQDGELDPTGLKTPGLKIIYWLDFDKNTGGSDSGSSPFIKIEPGQDLQIKCQHGSFVLDPLTDREAKFSLDQSCIDVEKLLLTAIACNRHTRLLEIQRELSKNVQICRGSGDVILKYEGAESDTDLRKRDNKHVIEDYCGDEVLQVRAYGVSYIILGINIRNGRFLLQSSKNVLAPSALLDSEEALNQGSITATEVFMSLRSKSILHFFASTGKFLGLKVYDQSSVTVKMPKSMLLGSDLLLMGFPQCGNSYYLLMQLDKDFKPIFTLLETQTNPGGKSYSISDANEVIRFNKIDIGQMQIVEDELNMSLFDWEKLHSLQNIGACDQISEHGLLPEFGLESALQHLACSQPSFSSVVDEVFEFEKGASGAPFPSTSHLSVSYNMPPLSHPVSLPTSHQGIKAGVSSPKWEGVQQSQVSGIVKVSAGLTSSSNSMFLSNNLKGLICNSGTNSLSSSSPARNSSIQKLSASKSNQDLSSLKSPHSAEVGQYSSMDDDQARLVHQSPKELGMIDGSRPPQLLPPLRTTGPRPSAQNTSSNNFKSSSTGHLTGSLKDNQYSSSMVVQTCQTAEPGISSTSGYDGMNKHERKLKKHSLSDILTLIPSPRVLKSSTEQCKRRKTMESAHCHPAASQALSSVLTCRSSGYTYGNLLGEPSHGITASNIYVSVLLHVVKHCSLCIKHAQLTSQMDALDIPYVEEVGLRTPSSNLWLWLPFIRDDSWQHICLRLGKPGSMCWDVKINDPHFRELWELHKGSTTTLWGCGVRIANTSEVDSHIHYDPEGVVLSYKTVEADSIQRLISDLRRLSNAHLFAYGMRKLIGIKADDKLDENNTDSEIKLQSATKRTGEAAKKLSEQMRKTFKIEAVGLMSLWFSYVSMPVIVHFVVEWEAGKEGCTMHVSPDQLWPHTKFLEDFVNGAEVASFLDCIRLTAGPLLALGGAIRPARMPMPVSASHSLMPKQNNFIPSQGLLPTTSSSHVIQPASSAPTPSAVMAQLGSHSLHSAAMLSAAGRGGPGLVPSSLLPFDVSVVLRGPYWIRIIYRKKFAVDMRCFAGDQVWLQPATPPKGGPAAGGSLPCPQFRPFIMEHVAQGLNALEPTFSGAAHTGGHLSSSSSNVSLGSQQLVPNASRLNVTASGAMARTSVIGSQVAGSLGRVSNASLASSGLASGIAGPFRVSPGTGFPAHVRGELNTAFIGLGDDGGYGGGWVPLAALKKVLRGILKYLGVLWLFAQLPDLLKEILGSILKENEGALLNLDQEQPALRFFVGGYVFAVSVHRVQLLLQVLSVRRFQHQQQQQQQQTQNNTQEELAPNEINEICDYFSRRVASEPYDASRVASFITLLTLPVSVLREFLKLISWKKGLSQAHSGDIATAQRARMELCLENHSGSILEENSENFSASKSNVYHDRAHNSVDFALNFVLDPAHIPHMNAAGGAAWLPYCVSVRLKYLFGENTHISFLGMDGSHGGRACWLHFEDWEKCKQRVARTVEYANGSSAGDVSQGRLRGYVFAVSVHRVQLLLQVLSVRRFQHQQQQQQQQTQNNTQEELAPNEINEICDYFSRRVASEPYDASRVASFITLLTLPVSVLREFLKLISWKKGLSQAHSGDIATAQRARMELCLENHSGSILEENSENFSASKSNVYHDRAHNSVDFALNFVLDPAHIPHMNAAGGAAWLPYCVSVRLKYLFGENTHISFLGMDGSHGGRACWLHFEDWEKCKQRVARTVEYANGSSAGDVSQGRLRLVAETVQRTLHVSLQQLRDGALSSSSTAT</sequence>
<comment type="subunit">
    <text evidence="7">Component of the Mediator complex.</text>
</comment>
<evidence type="ECO:0000256" key="7">
    <source>
        <dbReference type="RuleBase" id="RU365082"/>
    </source>
</evidence>
<feature type="compositionally biased region" description="Low complexity" evidence="8">
    <location>
        <begin position="814"/>
        <end position="846"/>
    </location>
</feature>
<dbReference type="GO" id="GO:0006357">
    <property type="term" value="P:regulation of transcription by RNA polymerase II"/>
    <property type="evidence" value="ECO:0007669"/>
    <property type="project" value="InterPro"/>
</dbReference>
<dbReference type="Pfam" id="PF08638">
    <property type="entry name" value="Med14"/>
    <property type="match status" value="1"/>
</dbReference>
<reference evidence="10" key="2">
    <citation type="submission" date="2019-07" db="EMBL/GenBank/DDBJ databases">
        <authorList>
            <person name="Yang Y."/>
            <person name="Bocs S."/>
            <person name="Baudouin L."/>
        </authorList>
    </citation>
    <scope>NUCLEOTIDE SEQUENCE</scope>
    <source>
        <tissue evidence="10">Spear leaf of Hainan Tall coconut</tissue>
    </source>
</reference>
<comment type="function">
    <text evidence="7">Component of the Mediator complex, a coactivator involved in the regulated transcription of nearly all RNA polymerase II-dependent genes. Mediator functions as a bridge to convey information from gene-specific regulatory proteins to the basal RNA polymerase II transcription machinery. Mediator is recruited to promoters by direct interactions with regulatory proteins and serves as a scaffold for the assembly of a functional preinitiation complex with RNA polymerase II and the general transcription factors.</text>
</comment>
<dbReference type="GO" id="GO:0070847">
    <property type="term" value="C:core mediator complex"/>
    <property type="evidence" value="ECO:0007669"/>
    <property type="project" value="TreeGrafter"/>
</dbReference>
<feature type="region of interest" description="Disordered" evidence="8">
    <location>
        <begin position="751"/>
        <end position="796"/>
    </location>
</feature>
<evidence type="ECO:0000256" key="3">
    <source>
        <dbReference type="ARBA" id="ARBA00023015"/>
    </source>
</evidence>